<reference evidence="1" key="1">
    <citation type="submission" date="2018-06" db="EMBL/GenBank/DDBJ databases">
        <authorList>
            <person name="Zhirakovskaya E."/>
        </authorList>
    </citation>
    <scope>NUCLEOTIDE SEQUENCE</scope>
</reference>
<name>A0A3B0WC47_9ZZZZ</name>
<evidence type="ECO:0000313" key="1">
    <source>
        <dbReference type="EMBL" id="VAW42116.1"/>
    </source>
</evidence>
<dbReference type="AlphaFoldDB" id="A0A3B0WC47"/>
<sequence>MSELKLLKAIWEIRYPPAASLFDNRGRIARRWYLRDGFEHWSIGRNHVKLYSKDESLSFFADYRRMVFDAEGWNLSEFCISAAKVTSWVTRLLRIRSFERIGFRVYQITECNSFETIQKKMTRRLFALDETDWEVFGGEPLDIAFPLTLTFGDHKANFKMGPMRNDQYENLLQSLNIKENLPKASFFIDFDLYQEKPTFKSRDIKKEYFAHLQDSGKLMQQVSNNILAHFGGFK</sequence>
<protein>
    <submittedName>
        <fullName evidence="1">Uncharacterized protein</fullName>
    </submittedName>
</protein>
<organism evidence="1">
    <name type="scientific">hydrothermal vent metagenome</name>
    <dbReference type="NCBI Taxonomy" id="652676"/>
    <lineage>
        <taxon>unclassified sequences</taxon>
        <taxon>metagenomes</taxon>
        <taxon>ecological metagenomes</taxon>
    </lineage>
</organism>
<dbReference type="EMBL" id="UOEU01000892">
    <property type="protein sequence ID" value="VAW42116.1"/>
    <property type="molecule type" value="Genomic_DNA"/>
</dbReference>
<gene>
    <name evidence="1" type="ORF">MNBD_CHLOROFLEXI01-2908</name>
</gene>
<accession>A0A3B0WC47</accession>
<proteinExistence type="predicted"/>